<dbReference type="GO" id="GO:0030448">
    <property type="term" value="P:hyphal growth"/>
    <property type="evidence" value="ECO:0007669"/>
    <property type="project" value="TreeGrafter"/>
</dbReference>
<dbReference type="GO" id="GO:0009986">
    <property type="term" value="C:cell surface"/>
    <property type="evidence" value="ECO:0007669"/>
    <property type="project" value="TreeGrafter"/>
</dbReference>
<name>A0A1G4KGU4_9SACH</name>
<organism evidence="4 5">
    <name type="scientific">Lachancea mirantina</name>
    <dbReference type="NCBI Taxonomy" id="1230905"/>
    <lineage>
        <taxon>Eukaryota</taxon>
        <taxon>Fungi</taxon>
        <taxon>Dikarya</taxon>
        <taxon>Ascomycota</taxon>
        <taxon>Saccharomycotina</taxon>
        <taxon>Saccharomycetes</taxon>
        <taxon>Saccharomycetales</taxon>
        <taxon>Saccharomycetaceae</taxon>
        <taxon>Lachancea</taxon>
    </lineage>
</organism>
<feature type="compositionally biased region" description="Low complexity" evidence="2">
    <location>
        <begin position="480"/>
        <end position="493"/>
    </location>
</feature>
<dbReference type="Gene3D" id="2.60.40.2430">
    <property type="entry name" value="Agglutinin-like protein, N-terminal domain, N2 subdomain"/>
    <property type="match status" value="1"/>
</dbReference>
<feature type="region of interest" description="Disordered" evidence="2">
    <location>
        <begin position="777"/>
        <end position="801"/>
    </location>
</feature>
<feature type="compositionally biased region" description="Low complexity" evidence="2">
    <location>
        <begin position="788"/>
        <end position="801"/>
    </location>
</feature>
<feature type="compositionally biased region" description="Low complexity" evidence="2">
    <location>
        <begin position="590"/>
        <end position="599"/>
    </location>
</feature>
<dbReference type="InterPro" id="IPR024672">
    <property type="entry name" value="Agglutinin-like_N"/>
</dbReference>
<feature type="compositionally biased region" description="Polar residues" evidence="2">
    <location>
        <begin position="494"/>
        <end position="505"/>
    </location>
</feature>
<feature type="region of interest" description="Disordered" evidence="2">
    <location>
        <begin position="393"/>
        <end position="414"/>
    </location>
</feature>
<dbReference type="GO" id="GO:0030445">
    <property type="term" value="C:yeast-form cell wall"/>
    <property type="evidence" value="ECO:0007669"/>
    <property type="project" value="TreeGrafter"/>
</dbReference>
<dbReference type="PANTHER" id="PTHR33793">
    <property type="entry name" value="ALPHA-AGGLUTININ"/>
    <property type="match status" value="1"/>
</dbReference>
<gene>
    <name evidence="4" type="ORF">LAMI_0H09318G</name>
</gene>
<dbReference type="GO" id="GO:0030446">
    <property type="term" value="C:hyphal cell wall"/>
    <property type="evidence" value="ECO:0007669"/>
    <property type="project" value="TreeGrafter"/>
</dbReference>
<dbReference type="OrthoDB" id="4036630at2759"/>
<feature type="domain" description="Agglutinin-like protein N-terminal" evidence="3">
    <location>
        <begin position="55"/>
        <end position="301"/>
    </location>
</feature>
<dbReference type="STRING" id="1230905.A0A1G4KGU4"/>
<dbReference type="Proteomes" id="UP000191024">
    <property type="component" value="Chromosome H"/>
</dbReference>
<dbReference type="Pfam" id="PF11766">
    <property type="entry name" value="Candida_ALS_N"/>
    <property type="match status" value="1"/>
</dbReference>
<proteinExistence type="predicted"/>
<evidence type="ECO:0000313" key="4">
    <source>
        <dbReference type="EMBL" id="SCV03581.1"/>
    </source>
</evidence>
<keyword evidence="5" id="KW-1185">Reference proteome</keyword>
<dbReference type="EMBL" id="LT598468">
    <property type="protein sequence ID" value="SCV03581.1"/>
    <property type="molecule type" value="Genomic_DNA"/>
</dbReference>
<dbReference type="InterPro" id="IPR033504">
    <property type="entry name" value="ALS"/>
</dbReference>
<protein>
    <submittedName>
        <fullName evidence="4">LAMI_0H09318g1_1</fullName>
    </submittedName>
</protein>
<feature type="compositionally biased region" description="Polar residues" evidence="2">
    <location>
        <begin position="572"/>
        <end position="589"/>
    </location>
</feature>
<dbReference type="AlphaFoldDB" id="A0A1G4KGU4"/>
<evidence type="ECO:0000313" key="5">
    <source>
        <dbReference type="Proteomes" id="UP000191024"/>
    </source>
</evidence>
<evidence type="ECO:0000259" key="3">
    <source>
        <dbReference type="SMART" id="SM01056"/>
    </source>
</evidence>
<evidence type="ECO:0000256" key="2">
    <source>
        <dbReference type="SAM" id="MobiDB-lite"/>
    </source>
</evidence>
<dbReference type="InterPro" id="IPR043063">
    <property type="entry name" value="Agglutinin-like_N_N2"/>
</dbReference>
<accession>A0A1G4KGU4</accession>
<keyword evidence="1" id="KW-0677">Repeat</keyword>
<evidence type="ECO:0000256" key="1">
    <source>
        <dbReference type="ARBA" id="ARBA00022737"/>
    </source>
</evidence>
<dbReference type="GO" id="GO:0098609">
    <property type="term" value="P:cell-cell adhesion"/>
    <property type="evidence" value="ECO:0007669"/>
    <property type="project" value="TreeGrafter"/>
</dbReference>
<feature type="region of interest" description="Disordered" evidence="2">
    <location>
        <begin position="716"/>
        <end position="741"/>
    </location>
</feature>
<reference evidence="5" key="1">
    <citation type="submission" date="2016-03" db="EMBL/GenBank/DDBJ databases">
        <authorList>
            <person name="Devillers H."/>
        </authorList>
    </citation>
    <scope>NUCLEOTIDE SEQUENCE [LARGE SCALE GENOMIC DNA]</scope>
</reference>
<feature type="region of interest" description="Disordered" evidence="2">
    <location>
        <begin position="480"/>
        <end position="507"/>
    </location>
</feature>
<dbReference type="PANTHER" id="PTHR33793:SF2">
    <property type="entry name" value="AGGLUTININ-LIKE PROTEIN 6"/>
    <property type="match status" value="1"/>
</dbReference>
<dbReference type="SMART" id="SM01056">
    <property type="entry name" value="Candida_ALS_N"/>
    <property type="match status" value="1"/>
</dbReference>
<feature type="region of interest" description="Disordered" evidence="2">
    <location>
        <begin position="572"/>
        <end position="599"/>
    </location>
</feature>
<dbReference type="Gene3D" id="2.60.40.1280">
    <property type="match status" value="1"/>
</dbReference>
<sequence>MVKLEYKFTVIIAILFEVIVVALGAVIENVKLSDLSLEKLSVQAYPHRMWKASFDFVIEQQGQITKGDYFDVAMPTVYRMKFQNDALSETIYFDDGTEAFNCSATQQAAYLYDQTVMQCEALSNFGGTLSGKIAIGVMFSDGGSAYEFELINSKVFSAGQQTVELTPGLQSEIIFESASNEGVYYYDGRTTTYGSMESFYLGLECPNGYILGGKQVINYDPQGHYQCFDCGKAQVKISNQFNDWLFPQTFQNFNGDYICDGSELSLTFGEVPSGYRIWVNNLQSMGNEATFIHSVAFDYTCTDTKDQTTFSTSLVQTPTFVVAEGTFTGQVYASSNDLTSTTETTTEWSQSFTSTTTEPFSSGATVITEKIEIPTTPFTSSCTSYKSVVTIGSSSSSEPISLTQSSSTLSSSMSTSLTQSSKTSSTLFPSSTSSCTACTSLTSDVSSRLTSTISYTSDNMTSTASGSSFSIPSTTNLERSSSVSLSVSPTTESAKTADSSTVFGGTSSLSRLESTTLYLSTRTTSTTPESLTTETSCPLCLASSSRYSSPVGSNLTSSESSTQSSIDHALTTMTPSSQSSINHTGTTTTSWSMEKSSLLSSMPAERTSNVLSSVLSSSLPVELTSSLSTSFSSSAVDVDTTSSLLESASQPLSESLTESLLSTTHSSLTATSISVTPFSPASVPPKATSSDFATSDTSSQLFSSSSNLTMVNTTTLSSLTSPTTDSPQSSQSAPSSTLESTSICPDCYGTISIMSSTPSSLTSTTCSNEICNNISLSSNSPGSPPSQGPIFSTSITSTPTDSSAIDNEMSQFLTTSSSVTSEAYSGTVAASGQTSTPVPYLSSYRVSDTEALSPSTSTSTSTSSDMHLSSSYSYILYEGGACSFPPFTAISSIFCFLGLVVI</sequence>
<dbReference type="InterPro" id="IPR011252">
    <property type="entry name" value="Fibrogen-bd_dom1"/>
</dbReference>
<dbReference type="GO" id="GO:1903561">
    <property type="term" value="C:extracellular vesicle"/>
    <property type="evidence" value="ECO:0007669"/>
    <property type="project" value="TreeGrafter"/>
</dbReference>